<comment type="function">
    <text evidence="6">Functions as a two-component phosphorelay mediators between cytokinin sensor histidine kinases and response regulators (B-type ARRs). Plays an important role in propagating cytokinin signal transduction through the multistep His-to-Asp phosphorelay. Functions as a positive regulator of the cytokinin signaling pathway. May play a regulatory role in salt and drought tolerance during plant development.</text>
</comment>
<keyword evidence="4 8" id="KW-0902">Two-component regulatory system</keyword>
<keyword evidence="1" id="KW-0963">Cytoplasm</keyword>
<dbReference type="Gramene" id="TraesROB_scaffold_008436_01G000300.1">
    <property type="protein sequence ID" value="TraesROB_scaffold_008436_01G000300.1"/>
    <property type="gene ID" value="TraesROB_scaffold_008436_01G000300"/>
</dbReference>
<evidence type="ECO:0000256" key="4">
    <source>
        <dbReference type="ARBA" id="ARBA00023012"/>
    </source>
</evidence>
<dbReference type="InterPro" id="IPR036641">
    <property type="entry name" value="HPT_dom_sf"/>
</dbReference>
<protein>
    <recommendedName>
        <fullName evidence="8">Histidine-containing phosphotransfer protein</fullName>
    </recommendedName>
</protein>
<comment type="domain">
    <text evidence="8">Histidine-containing phosphotransfer domain (HPt) contains an active histidine that mediates the phosphotransfer.</text>
</comment>
<dbReference type="PANTHER" id="PTHR28242">
    <property type="entry name" value="PHOSPHORELAY INTERMEDIATE PROTEIN YPD1"/>
    <property type="match status" value="1"/>
</dbReference>
<dbReference type="RefSeq" id="XP_044367365.1">
    <property type="nucleotide sequence ID" value="XM_044511430.1"/>
</dbReference>
<comment type="subcellular location">
    <subcellularLocation>
        <location evidence="8">Cytoplasm</location>
        <location evidence="8">Cytosol</location>
    </subcellularLocation>
    <subcellularLocation>
        <location evidence="8">Nucleus</location>
    </subcellularLocation>
</comment>
<dbReference type="GO" id="GO:0000160">
    <property type="term" value="P:phosphorelay signal transduction system"/>
    <property type="evidence" value="ECO:0000318"/>
    <property type="project" value="GO_Central"/>
</dbReference>
<keyword evidence="2" id="KW-0716">Sensory transduction</keyword>
<dbReference type="OMA" id="LACMEFQ"/>
<dbReference type="GO" id="GO:0043424">
    <property type="term" value="F:protein histidine kinase binding"/>
    <property type="evidence" value="ECO:0000318"/>
    <property type="project" value="GO_Central"/>
</dbReference>
<dbReference type="STRING" id="4565.A0A3B6IML9"/>
<dbReference type="FunFam" id="1.20.120.160:FF:000001">
    <property type="entry name" value="Histidine-containing phosphotransfer protein 1"/>
    <property type="match status" value="1"/>
</dbReference>
<reference evidence="10" key="2">
    <citation type="submission" date="2018-10" db="UniProtKB">
        <authorList>
            <consortium name="EnsemblPlants"/>
        </authorList>
    </citation>
    <scope>IDENTIFICATION</scope>
</reference>
<dbReference type="SMR" id="A0A3B6IML9"/>
<evidence type="ECO:0000256" key="7">
    <source>
        <dbReference type="PROSITE-ProRule" id="PRU00110"/>
    </source>
</evidence>
<evidence type="ECO:0000256" key="8">
    <source>
        <dbReference type="RuleBase" id="RU369004"/>
    </source>
</evidence>
<evidence type="ECO:0000256" key="3">
    <source>
        <dbReference type="ARBA" id="ARBA00022864"/>
    </source>
</evidence>
<accession>A0A3B6IML9</accession>
<evidence type="ECO:0000259" key="9">
    <source>
        <dbReference type="PROSITE" id="PS50894"/>
    </source>
</evidence>
<gene>
    <name evidence="10" type="primary">LOC123089871</name>
</gene>
<organism evidence="10">
    <name type="scientific">Triticum aestivum</name>
    <name type="common">Wheat</name>
    <dbReference type="NCBI Taxonomy" id="4565"/>
    <lineage>
        <taxon>Eukaryota</taxon>
        <taxon>Viridiplantae</taxon>
        <taxon>Streptophyta</taxon>
        <taxon>Embryophyta</taxon>
        <taxon>Tracheophyta</taxon>
        <taxon>Spermatophyta</taxon>
        <taxon>Magnoliopsida</taxon>
        <taxon>Liliopsida</taxon>
        <taxon>Poales</taxon>
        <taxon>Poaceae</taxon>
        <taxon>BOP clade</taxon>
        <taxon>Pooideae</taxon>
        <taxon>Triticodae</taxon>
        <taxon>Triticeae</taxon>
        <taxon>Triticinae</taxon>
        <taxon>Triticum</taxon>
    </lineage>
</organism>
<dbReference type="GO" id="GO:0005634">
    <property type="term" value="C:nucleus"/>
    <property type="evidence" value="ECO:0000318"/>
    <property type="project" value="GO_Central"/>
</dbReference>
<dbReference type="Gramene" id="TraesRN4B0100020900.1">
    <property type="protein sequence ID" value="TraesRN4B0100020900.1"/>
    <property type="gene ID" value="TraesRN4B0100020900"/>
</dbReference>
<reference evidence="10" key="1">
    <citation type="submission" date="2018-08" db="EMBL/GenBank/DDBJ databases">
        <authorList>
            <person name="Rossello M."/>
        </authorList>
    </citation>
    <scope>NUCLEOTIDE SEQUENCE [LARGE SCALE GENOMIC DNA]</scope>
    <source>
        <strain evidence="10">cv. Chinese Spring</strain>
    </source>
</reference>
<dbReference type="Gramene" id="TraesCS4B03G0022400.1">
    <property type="protein sequence ID" value="TraesCS4B03G0022400.1.CDS"/>
    <property type="gene ID" value="TraesCS4B03G0022400"/>
</dbReference>
<dbReference type="PROSITE" id="PS50894">
    <property type="entry name" value="HPT"/>
    <property type="match status" value="1"/>
</dbReference>
<dbReference type="Gramene" id="TraesSYM4B03G02251640.1">
    <property type="protein sequence ID" value="TraesSYM4B03G02251640.1"/>
    <property type="gene ID" value="TraesSYM4B03G02251640"/>
</dbReference>
<evidence type="ECO:0000256" key="1">
    <source>
        <dbReference type="ARBA" id="ARBA00022490"/>
    </source>
</evidence>
<dbReference type="InterPro" id="IPR008207">
    <property type="entry name" value="Sig_transdc_His_kin_Hpt_dom"/>
</dbReference>
<keyword evidence="5" id="KW-0539">Nucleus</keyword>
<dbReference type="Gramene" id="TraesCLE_scaffold_137541_01G000100.1">
    <property type="protein sequence ID" value="TraesCLE_scaffold_137541_01G000100.1"/>
    <property type="gene ID" value="TraesCLE_scaffold_137541_01G000100"/>
</dbReference>
<dbReference type="EnsemblPlants" id="TraesCS4B02G011600.1">
    <property type="protein sequence ID" value="TraesCS4B02G011600.1"/>
    <property type="gene ID" value="TraesCS4B02G011600"/>
</dbReference>
<dbReference type="Proteomes" id="UP000019116">
    <property type="component" value="Chromosome 4B"/>
</dbReference>
<dbReference type="Gramene" id="TraesCS4B02G011600.1">
    <property type="protein sequence ID" value="TraesCS4B02G011600.1"/>
    <property type="gene ID" value="TraesCS4B02G011600"/>
</dbReference>
<dbReference type="GO" id="GO:0005737">
    <property type="term" value="C:cytoplasm"/>
    <property type="evidence" value="ECO:0000318"/>
    <property type="project" value="GO_Central"/>
</dbReference>
<keyword evidence="11" id="KW-1185">Reference proteome</keyword>
<dbReference type="Gene3D" id="1.20.120.160">
    <property type="entry name" value="HPT domain"/>
    <property type="match status" value="1"/>
</dbReference>
<name>A0A3B6IML9_WHEAT</name>
<dbReference type="GO" id="GO:0009927">
    <property type="term" value="F:histidine phosphotransfer kinase activity"/>
    <property type="evidence" value="ECO:0000318"/>
    <property type="project" value="GO_Central"/>
</dbReference>
<dbReference type="GO" id="GO:0009736">
    <property type="term" value="P:cytokinin-activated signaling pathway"/>
    <property type="evidence" value="ECO:0000318"/>
    <property type="project" value="GO_Central"/>
</dbReference>
<evidence type="ECO:0000256" key="2">
    <source>
        <dbReference type="ARBA" id="ARBA00022606"/>
    </source>
</evidence>
<evidence type="ECO:0000256" key="5">
    <source>
        <dbReference type="ARBA" id="ARBA00023242"/>
    </source>
</evidence>
<dbReference type="Pfam" id="PF01627">
    <property type="entry name" value="Hpt"/>
    <property type="match status" value="1"/>
</dbReference>
<dbReference type="SUPFAM" id="SSF47226">
    <property type="entry name" value="Histidine-containing phosphotransfer domain, HPT domain"/>
    <property type="match status" value="1"/>
</dbReference>
<dbReference type="Gramene" id="TraesCAD_scaffold_008643_01G000300.1">
    <property type="protein sequence ID" value="TraesCAD_scaffold_008643_01G000300.1"/>
    <property type="gene ID" value="TraesCAD_scaffold_008643_01G000300"/>
</dbReference>
<dbReference type="AlphaFoldDB" id="A0A3B6IML9"/>
<comment type="caution">
    <text evidence="7">Lacks conserved residue(s) required for the propagation of feature annotation.</text>
</comment>
<dbReference type="GO" id="GO:0005829">
    <property type="term" value="C:cytosol"/>
    <property type="evidence" value="ECO:0007669"/>
    <property type="project" value="UniProtKB-SubCell"/>
</dbReference>
<sequence length="188" mass="20997">MCRCTALLACPRPLRHRSSSSFQSRPSREVLSRRPNIAMEAAAELRTQLQAHLTMMYATGAVDAYFQELQELDEGSAGTGHVAEVLNIFLNDGDRILRDIDSLLNKPLHEVNFSKVDALVQQLKGSSSTVGAKKVNLACMEFQQLYMAKNKKGCLMALALLKGDFCDLRNKLQTFMQLEQQIASLFIM</sequence>
<dbReference type="PANTHER" id="PTHR28242:SF35">
    <property type="entry name" value="HISTIDINE-CONTAINING PHOSPHOTRANSFER PROTEIN"/>
    <property type="match status" value="1"/>
</dbReference>
<dbReference type="GeneID" id="123089871"/>
<evidence type="ECO:0000256" key="6">
    <source>
        <dbReference type="ARBA" id="ARBA00057097"/>
    </source>
</evidence>
<dbReference type="InterPro" id="IPR045871">
    <property type="entry name" value="AHP1-5/YPD1"/>
</dbReference>
<dbReference type="Gramene" id="TraesNOR4B03G02243570.1">
    <property type="protein sequence ID" value="TraesNOR4B03G02243570.1"/>
    <property type="gene ID" value="TraesNOR4B03G02243570"/>
</dbReference>
<evidence type="ECO:0000313" key="10">
    <source>
        <dbReference type="EnsemblPlants" id="TraesCS4B02G011600.1"/>
    </source>
</evidence>
<keyword evidence="3 8" id="KW-0932">Cytokinin signaling pathway</keyword>
<evidence type="ECO:0000313" key="11">
    <source>
        <dbReference type="Proteomes" id="UP000019116"/>
    </source>
</evidence>
<dbReference type="OrthoDB" id="1673781at2759"/>
<proteinExistence type="predicted"/>
<dbReference type="GO" id="GO:0080038">
    <property type="term" value="P:positive regulation of cytokinin-activated signaling pathway"/>
    <property type="evidence" value="ECO:0007669"/>
    <property type="project" value="UniProtKB-ARBA"/>
</dbReference>
<feature type="domain" description="HPt" evidence="9">
    <location>
        <begin position="78"/>
        <end position="175"/>
    </location>
</feature>